<reference evidence="3 4" key="1">
    <citation type="submission" date="2018-09" db="EMBL/GenBank/DDBJ databases">
        <title>YIM 75000 draft genome.</title>
        <authorList>
            <person name="Tang S."/>
            <person name="Feng Y."/>
        </authorList>
    </citation>
    <scope>NUCLEOTIDE SEQUENCE [LARGE SCALE GENOMIC DNA]</scope>
    <source>
        <strain evidence="3 4">YIM 75000</strain>
    </source>
</reference>
<evidence type="ECO:0000313" key="4">
    <source>
        <dbReference type="Proteomes" id="UP000265614"/>
    </source>
</evidence>
<dbReference type="SUPFAM" id="SSF53850">
    <property type="entry name" value="Periplasmic binding protein-like II"/>
    <property type="match status" value="1"/>
</dbReference>
<organism evidence="3 4">
    <name type="scientific">Vallicoccus soli</name>
    <dbReference type="NCBI Taxonomy" id="2339232"/>
    <lineage>
        <taxon>Bacteria</taxon>
        <taxon>Bacillati</taxon>
        <taxon>Actinomycetota</taxon>
        <taxon>Actinomycetes</taxon>
        <taxon>Motilibacterales</taxon>
        <taxon>Vallicoccaceae</taxon>
        <taxon>Vallicoccus</taxon>
    </lineage>
</organism>
<dbReference type="CDD" id="cd13611">
    <property type="entry name" value="PBP2_YehZ"/>
    <property type="match status" value="1"/>
</dbReference>
<evidence type="ECO:0000256" key="1">
    <source>
        <dbReference type="SAM" id="SignalP"/>
    </source>
</evidence>
<dbReference type="Proteomes" id="UP000265614">
    <property type="component" value="Unassembled WGS sequence"/>
</dbReference>
<dbReference type="GO" id="GO:0022857">
    <property type="term" value="F:transmembrane transporter activity"/>
    <property type="evidence" value="ECO:0007669"/>
    <property type="project" value="InterPro"/>
</dbReference>
<comment type="caution">
    <text evidence="3">The sequence shown here is derived from an EMBL/GenBank/DDBJ whole genome shotgun (WGS) entry which is preliminary data.</text>
</comment>
<evidence type="ECO:0000259" key="2">
    <source>
        <dbReference type="Pfam" id="PF04069"/>
    </source>
</evidence>
<dbReference type="InterPro" id="IPR006311">
    <property type="entry name" value="TAT_signal"/>
</dbReference>
<sequence>MTAPAPVRRRALALAASAATALALSACGGDSGGGGGEASEDSVAAGVDLEGVSIAVGSKEFTEQLVLGQIAVQALQAAGADVEDRTNLTGTSTVRSALTGGDIDAYYEYTGTGWITILGNDAPVAGSDEQFQAVKEADAANGITWFAQAEANNTFAIAANQEAVDATGVATLSDYARVAQEDPAAATLCSSPEFITRDDGLPGVERAYGFDLPADRVVQLEPSLVYQQVGQGEQCDFAVVFATDGQVAGQDLTVLEDDEGFFPPYNIAMTMREEAYQAHADAYEELFGAVSEQLTDERLTELNARVDVEGEAPEDVAEEFLTDAGIV</sequence>
<dbReference type="RefSeq" id="WP_119950516.1">
    <property type="nucleotide sequence ID" value="NZ_QZEZ01000004.1"/>
</dbReference>
<dbReference type="Gene3D" id="3.40.190.10">
    <property type="entry name" value="Periplasmic binding protein-like II"/>
    <property type="match status" value="1"/>
</dbReference>
<dbReference type="EMBL" id="QZEZ01000004">
    <property type="protein sequence ID" value="RJK96090.1"/>
    <property type="molecule type" value="Genomic_DNA"/>
</dbReference>
<accession>A0A3A3YZB4</accession>
<evidence type="ECO:0000313" key="3">
    <source>
        <dbReference type="EMBL" id="RJK96090.1"/>
    </source>
</evidence>
<gene>
    <name evidence="3" type="ORF">D5H78_11135</name>
</gene>
<keyword evidence="4" id="KW-1185">Reference proteome</keyword>
<dbReference type="OrthoDB" id="9781705at2"/>
<proteinExistence type="predicted"/>
<dbReference type="Gene3D" id="3.40.190.120">
    <property type="entry name" value="Osmoprotection protein (prox), domain 2"/>
    <property type="match status" value="1"/>
</dbReference>
<feature type="domain" description="ABC-type glycine betaine transport system substrate-binding" evidence="2">
    <location>
        <begin position="53"/>
        <end position="322"/>
    </location>
</feature>
<feature type="chain" id="PRO_5039406289" evidence="1">
    <location>
        <begin position="27"/>
        <end position="327"/>
    </location>
</feature>
<keyword evidence="1" id="KW-0732">Signal</keyword>
<dbReference type="InterPro" id="IPR007210">
    <property type="entry name" value="ABC_Gly_betaine_transp_sub-bd"/>
</dbReference>
<feature type="signal peptide" evidence="1">
    <location>
        <begin position="1"/>
        <end position="26"/>
    </location>
</feature>
<dbReference type="GO" id="GO:0043190">
    <property type="term" value="C:ATP-binding cassette (ABC) transporter complex"/>
    <property type="evidence" value="ECO:0007669"/>
    <property type="project" value="InterPro"/>
</dbReference>
<protein>
    <submittedName>
        <fullName evidence="3">Glycine betaine ABC transporter substrate-binding protein</fullName>
    </submittedName>
</protein>
<dbReference type="PROSITE" id="PS51318">
    <property type="entry name" value="TAT"/>
    <property type="match status" value="1"/>
</dbReference>
<dbReference type="Pfam" id="PF04069">
    <property type="entry name" value="OpuAC"/>
    <property type="match status" value="1"/>
</dbReference>
<dbReference type="AlphaFoldDB" id="A0A3A3YZB4"/>
<name>A0A3A3YZB4_9ACTN</name>